<feature type="domain" description="Endonuclease GajA/Old nuclease/RecF-like AAA" evidence="1">
    <location>
        <begin position="2"/>
        <end position="347"/>
    </location>
</feature>
<dbReference type="KEGG" id="bcae:A4V03_04860"/>
<evidence type="ECO:0000259" key="1">
    <source>
        <dbReference type="Pfam" id="PF13175"/>
    </source>
</evidence>
<evidence type="ECO:0000313" key="2">
    <source>
        <dbReference type="EMBL" id="ANU56980.1"/>
    </source>
</evidence>
<dbReference type="SUPFAM" id="SSF52540">
    <property type="entry name" value="P-loop containing nucleoside triphosphate hydrolases"/>
    <property type="match status" value="1"/>
</dbReference>
<name>A0A1C7GZI2_9BACE</name>
<dbReference type="GeneID" id="82186462"/>
<dbReference type="RefSeq" id="WP_065538164.1">
    <property type="nucleotide sequence ID" value="NZ_CAPUCN010000116.1"/>
</dbReference>
<dbReference type="AlphaFoldDB" id="A0A1C7GZI2"/>
<dbReference type="PANTHER" id="PTHR43581">
    <property type="entry name" value="ATP/GTP PHOSPHATASE"/>
    <property type="match status" value="1"/>
</dbReference>
<proteinExistence type="predicted"/>
<keyword evidence="3" id="KW-1185">Reference proteome</keyword>
<evidence type="ECO:0000313" key="3">
    <source>
        <dbReference type="Proteomes" id="UP000092631"/>
    </source>
</evidence>
<dbReference type="InterPro" id="IPR051396">
    <property type="entry name" value="Bact_Antivir_Def_Nuclease"/>
</dbReference>
<sequence>MQKIIIKNFRQISHAEIEVKDFLFLIGEQASGKSTIAKLIYFFKSLKQDYFNLLYETNKRSLVELQKKLISNIQNKFAVYFGYTSRLDDDFCIQYIFSTEKGYKLTLFKKKSLQIQFDNDYWDFISKKTIALQKQIDSSNENKMNFILQEKAKNALIKKMTVEVNKTFFDDRETLFLPAGRNITVSYPEQFQLLFFGELKSALYSNKETNTVDINLIKEFVSYSKFLADYFNGAKENVENTPFRQLIHTIISQILHGDYKNENGMEKIFYNEREFVPLSMSSSGQQEVIRIIQDVIYILNEKQKASRIIEEPETHLFPKAQKLLIELLILVANKTNSQLIITTHSPYVQATFNNMLYYTKVIRAQSDKKKEIEKFFSTENLKTAAKECMNIDPEKFQAYALKANSDVYCKSILDDVTQLIGDNFIDEETENINNEFDFLYSMI</sequence>
<dbReference type="EMBL" id="CP015401">
    <property type="protein sequence ID" value="ANU56980.1"/>
    <property type="molecule type" value="Genomic_DNA"/>
</dbReference>
<dbReference type="Pfam" id="PF13175">
    <property type="entry name" value="AAA_15"/>
    <property type="match status" value="1"/>
</dbReference>
<dbReference type="InterPro" id="IPR041685">
    <property type="entry name" value="AAA_GajA/Old/RecF-like"/>
</dbReference>
<dbReference type="InterPro" id="IPR027417">
    <property type="entry name" value="P-loop_NTPase"/>
</dbReference>
<organism evidence="2 3">
    <name type="scientific">Bacteroides caecimuris</name>
    <dbReference type="NCBI Taxonomy" id="1796613"/>
    <lineage>
        <taxon>Bacteria</taxon>
        <taxon>Pseudomonadati</taxon>
        <taxon>Bacteroidota</taxon>
        <taxon>Bacteroidia</taxon>
        <taxon>Bacteroidales</taxon>
        <taxon>Bacteroidaceae</taxon>
        <taxon>Bacteroides</taxon>
    </lineage>
</organism>
<protein>
    <recommendedName>
        <fullName evidence="1">Endonuclease GajA/Old nuclease/RecF-like AAA domain-containing protein</fullName>
    </recommendedName>
</protein>
<reference evidence="3" key="1">
    <citation type="submission" date="2016-04" db="EMBL/GenBank/DDBJ databases">
        <title>Complete Genome Sequences of Twelve Strains of a Stable Defined Moderately Diverse Mouse Microbiota 2 (sDMDMm2).</title>
        <authorList>
            <person name="Uchimura Y."/>
            <person name="Wyss M."/>
            <person name="Brugiroux S."/>
            <person name="Limenitakis J.P."/>
            <person name="Stecher B."/>
            <person name="McCoy K.D."/>
            <person name="Macpherson A.J."/>
        </authorList>
    </citation>
    <scope>NUCLEOTIDE SEQUENCE [LARGE SCALE GENOMIC DNA]</scope>
    <source>
        <strain evidence="3">I48</strain>
    </source>
</reference>
<dbReference type="OrthoDB" id="1098190at2"/>
<gene>
    <name evidence="2" type="ORF">A4V03_04860</name>
</gene>
<dbReference type="PANTHER" id="PTHR43581:SF4">
    <property type="entry name" value="ATP_GTP PHOSPHATASE"/>
    <property type="match status" value="1"/>
</dbReference>
<dbReference type="Proteomes" id="UP000092631">
    <property type="component" value="Chromosome"/>
</dbReference>
<dbReference type="Gene3D" id="3.40.50.300">
    <property type="entry name" value="P-loop containing nucleotide triphosphate hydrolases"/>
    <property type="match status" value="1"/>
</dbReference>
<accession>A0A1C7GZI2</accession>